<dbReference type="InterPro" id="IPR003838">
    <property type="entry name" value="ABC3_permease_C"/>
</dbReference>
<dbReference type="AlphaFoldDB" id="A0A4Q7Z178"/>
<feature type="transmembrane region" description="Helical" evidence="6">
    <location>
        <begin position="24"/>
        <end position="44"/>
    </location>
</feature>
<evidence type="ECO:0000313" key="9">
    <source>
        <dbReference type="EMBL" id="RZU43293.1"/>
    </source>
</evidence>
<dbReference type="Pfam" id="PF02687">
    <property type="entry name" value="FtsX"/>
    <property type="match status" value="2"/>
</dbReference>
<name>A0A4Q7Z178_9BACT</name>
<dbReference type="GO" id="GO:0005886">
    <property type="term" value="C:plasma membrane"/>
    <property type="evidence" value="ECO:0007669"/>
    <property type="project" value="UniProtKB-SubCell"/>
</dbReference>
<evidence type="ECO:0000259" key="8">
    <source>
        <dbReference type="Pfam" id="PF12704"/>
    </source>
</evidence>
<dbReference type="PANTHER" id="PTHR30287:SF1">
    <property type="entry name" value="INNER MEMBRANE PROTEIN"/>
    <property type="match status" value="1"/>
</dbReference>
<dbReference type="EMBL" id="SHKW01000001">
    <property type="protein sequence ID" value="RZU43293.1"/>
    <property type="molecule type" value="Genomic_DNA"/>
</dbReference>
<reference evidence="9 10" key="1">
    <citation type="submission" date="2019-02" db="EMBL/GenBank/DDBJ databases">
        <title>Genomic Encyclopedia of Archaeal and Bacterial Type Strains, Phase II (KMG-II): from individual species to whole genera.</title>
        <authorList>
            <person name="Goeker M."/>
        </authorList>
    </citation>
    <scope>NUCLEOTIDE SEQUENCE [LARGE SCALE GENOMIC DNA]</scope>
    <source>
        <strain evidence="9 10">DSM 18101</strain>
    </source>
</reference>
<dbReference type="OrthoDB" id="100558at2"/>
<evidence type="ECO:0000256" key="6">
    <source>
        <dbReference type="SAM" id="Phobius"/>
    </source>
</evidence>
<organism evidence="9 10">
    <name type="scientific">Edaphobacter modestus</name>
    <dbReference type="NCBI Taxonomy" id="388466"/>
    <lineage>
        <taxon>Bacteria</taxon>
        <taxon>Pseudomonadati</taxon>
        <taxon>Acidobacteriota</taxon>
        <taxon>Terriglobia</taxon>
        <taxon>Terriglobales</taxon>
        <taxon>Acidobacteriaceae</taxon>
        <taxon>Edaphobacter</taxon>
    </lineage>
</organism>
<feature type="transmembrane region" description="Helical" evidence="6">
    <location>
        <begin position="363"/>
        <end position="384"/>
    </location>
</feature>
<evidence type="ECO:0000256" key="5">
    <source>
        <dbReference type="ARBA" id="ARBA00023136"/>
    </source>
</evidence>
<comment type="caution">
    <text evidence="9">The sequence shown here is derived from an EMBL/GenBank/DDBJ whole genome shotgun (WGS) entry which is preliminary data.</text>
</comment>
<protein>
    <submittedName>
        <fullName evidence="9">Putative ABC transport system permease protein</fullName>
    </submittedName>
</protein>
<feature type="transmembrane region" description="Helical" evidence="6">
    <location>
        <begin position="736"/>
        <end position="760"/>
    </location>
</feature>
<dbReference type="PANTHER" id="PTHR30287">
    <property type="entry name" value="MEMBRANE COMPONENT OF PREDICTED ABC SUPERFAMILY METABOLITE UPTAKE TRANSPORTER"/>
    <property type="match status" value="1"/>
</dbReference>
<gene>
    <name evidence="9" type="ORF">BDD14_4950</name>
</gene>
<feature type="transmembrane region" description="Helical" evidence="6">
    <location>
        <begin position="500"/>
        <end position="519"/>
    </location>
</feature>
<comment type="subcellular location">
    <subcellularLocation>
        <location evidence="1">Cell membrane</location>
        <topology evidence="1">Multi-pass membrane protein</topology>
    </subcellularLocation>
</comment>
<dbReference type="InterPro" id="IPR038766">
    <property type="entry name" value="Membrane_comp_ABC_pdt"/>
</dbReference>
<feature type="transmembrane region" description="Helical" evidence="6">
    <location>
        <begin position="823"/>
        <end position="844"/>
    </location>
</feature>
<keyword evidence="3 6" id="KW-0812">Transmembrane</keyword>
<keyword evidence="2" id="KW-1003">Cell membrane</keyword>
<evidence type="ECO:0000256" key="2">
    <source>
        <dbReference type="ARBA" id="ARBA00022475"/>
    </source>
</evidence>
<feature type="transmembrane region" description="Helical" evidence="6">
    <location>
        <begin position="781"/>
        <end position="803"/>
    </location>
</feature>
<evidence type="ECO:0000256" key="3">
    <source>
        <dbReference type="ARBA" id="ARBA00022692"/>
    </source>
</evidence>
<keyword evidence="10" id="KW-1185">Reference proteome</keyword>
<feature type="domain" description="ABC3 transporter permease C-terminal" evidence="7">
    <location>
        <begin position="272"/>
        <end position="388"/>
    </location>
</feature>
<dbReference type="InterPro" id="IPR025857">
    <property type="entry name" value="MacB_PCD"/>
</dbReference>
<evidence type="ECO:0000256" key="4">
    <source>
        <dbReference type="ARBA" id="ARBA00022989"/>
    </source>
</evidence>
<evidence type="ECO:0000256" key="1">
    <source>
        <dbReference type="ARBA" id="ARBA00004651"/>
    </source>
</evidence>
<accession>A0A4Q7Z178</accession>
<feature type="transmembrane region" description="Helical" evidence="6">
    <location>
        <begin position="450"/>
        <end position="470"/>
    </location>
</feature>
<keyword evidence="4 6" id="KW-1133">Transmembrane helix</keyword>
<feature type="domain" description="MacB-like periplasmic core" evidence="8">
    <location>
        <begin position="25"/>
        <end position="201"/>
    </location>
</feature>
<sequence>MAALSYRSAIKIATRELRFSRGKFFFVVLSVAIGVAALTGVRGFSSSFRGALLDRARSIMAADLSARMFQQPTPEEQKGLDAIAAESVQITPVTEMLSMASSAKTLDPLLVSLKAVDPSLYPFYGDVELAPAGKLKDVLKSDTVIVADDLLVRLHLNVGDSLKIGSRLFRIAAVVVNEPDRLSGNFAAGPRVFISREGLDTSGLLAPGSHAGQRYLFKVPRPANGTPISEKAVADLKERLEKLLPESQVIDYRETNPALTQGLDRATSLLSLMSLVALVLGAVGVAMAMRAHLEQRLDTIAIMKSLGAGSAEIIRIYLIQTLLLGLLGGLLGVALGGLVQMAFPYFLGKLLGVPTVVHLQMRTVLTGLGVGILTTLLFTLPPLLDIRSVRPLLILRRTVDESSDPFLTALRKRATQNLSQIAAVVLILTGLAAIATTLSDSATVGQVFSLGLVAVLAVLLAACAALLAALRSFLGKTRLHLPSAIRHGLANLYRPGNPSAALLAAVGLGVMQIMSVFLVQHAVVRELHLSSAPNLPNVFLVDIVPKEIDGVRRLLKSQPSVTSEPELLPVVSSRIIAIDGVPATKATLKNFPRRMLRSISLTTFTSAPPGTTVVDGAWWSAQENKPVVAIGQRQAERLGVHVGSKVTFAAQDSEIVATVVALTKVDGQHTYARAEFILPEPVLKGLPVVWYGGVHADPNRVGQLQRALYREYPTVTVINVAQALETVRSVVIQITYVIQFLAAFSVFAGIVILASAIAGTRYRRVREVVVLKTLGATRARIAAVFSIEFAVLGLVAGIVGIAFANIIARVLLGRMSVPFHFHWSWAALALLATAAATVATGWAASFRVLGQKPLEVLREE</sequence>
<dbReference type="Proteomes" id="UP000292958">
    <property type="component" value="Unassembled WGS sequence"/>
</dbReference>
<feature type="transmembrane region" description="Helical" evidence="6">
    <location>
        <begin position="269"/>
        <end position="293"/>
    </location>
</feature>
<dbReference type="Pfam" id="PF12704">
    <property type="entry name" value="MacB_PCD"/>
    <property type="match status" value="1"/>
</dbReference>
<evidence type="ECO:0000313" key="10">
    <source>
        <dbReference type="Proteomes" id="UP000292958"/>
    </source>
</evidence>
<feature type="transmembrane region" description="Helical" evidence="6">
    <location>
        <begin position="314"/>
        <end position="343"/>
    </location>
</feature>
<feature type="domain" description="ABC3 transporter permease C-terminal" evidence="7">
    <location>
        <begin position="740"/>
        <end position="853"/>
    </location>
</feature>
<proteinExistence type="predicted"/>
<feature type="transmembrane region" description="Helical" evidence="6">
    <location>
        <begin position="421"/>
        <end position="438"/>
    </location>
</feature>
<evidence type="ECO:0000259" key="7">
    <source>
        <dbReference type="Pfam" id="PF02687"/>
    </source>
</evidence>
<keyword evidence="5 6" id="KW-0472">Membrane</keyword>
<dbReference type="RefSeq" id="WP_130421738.1">
    <property type="nucleotide sequence ID" value="NZ_SHKW01000001.1"/>
</dbReference>